<feature type="chain" id="PRO_5041369508" description="Kelch repeat protein" evidence="2">
    <location>
        <begin position="32"/>
        <end position="607"/>
    </location>
</feature>
<evidence type="ECO:0000256" key="1">
    <source>
        <dbReference type="SAM" id="Phobius"/>
    </source>
</evidence>
<feature type="transmembrane region" description="Helical" evidence="1">
    <location>
        <begin position="520"/>
        <end position="542"/>
    </location>
</feature>
<keyword evidence="1" id="KW-1133">Transmembrane helix</keyword>
<keyword evidence="1" id="KW-0812">Transmembrane</keyword>
<evidence type="ECO:0000313" key="3">
    <source>
        <dbReference type="EMBL" id="KAJ9602832.1"/>
    </source>
</evidence>
<dbReference type="Gene3D" id="2.120.10.80">
    <property type="entry name" value="Kelch-type beta propeller"/>
    <property type="match status" value="2"/>
</dbReference>
<dbReference type="InterPro" id="IPR015915">
    <property type="entry name" value="Kelch-typ_b-propeller"/>
</dbReference>
<dbReference type="SUPFAM" id="SSF50965">
    <property type="entry name" value="Galactose oxidase, central domain"/>
    <property type="match status" value="1"/>
</dbReference>
<evidence type="ECO:0000256" key="2">
    <source>
        <dbReference type="SAM" id="SignalP"/>
    </source>
</evidence>
<dbReference type="PANTHER" id="PTHR23244:SF497">
    <property type="entry name" value="WALL ANCHORED PROTEIN, PUTATIVE-RELATED"/>
    <property type="match status" value="1"/>
</dbReference>
<accession>A0AA38WXB7</accession>
<keyword evidence="4" id="KW-1185">Reference proteome</keyword>
<sequence>MVPSFREFIMLLMRQCLLPFLALLLPRPALAQESIPQIPVNVADLDPLATCNRRGGQFAVWNKKAYYFGGVSTFRNGTSYPFEALNHYLRIFDFTTSRDLNTSNISAAENLPSFVPVTADSPCFFAVNDKLYLAGGTIDSDYLTQDGQWLPTNWTHDDVLGSNVYHYDVGEKNWIREAAVQPSNGPAVVDSFSQGSPAWNSPAKTGYYWKGSNFAGVVQDYPGAPWTFVSVDGNQITPQGLMIFNPSSMTWARNDTAPGPETERGCFVSLPGLESDTGGVLVGLGGKLGSSGLATSLRQVAIYDTKTRRWFNQTATAENDDFPLPRQLFCAVAISAPDDSSHNIYIYGGQADEADEALDDVWILSIPSFRWIPVGSTSVPRLGPACALLEERYMLTYGGVTHLSDVANGTVAYEPCDTAQSGLRLYDLTMFAWTGQYEVAPGNYTAAVPSKIFNVIGGGPSGAATMTAPGGGFDDSVLSTVFAVAAASASSATKSTLASITATAFSTAGISSGGSSHTGAIVGGVVGGVLGPSLLVGVVVYIQRRKREAATPPTVPELSDMAKKERPELLGQPRHEMNGDYAHEILSSDGKGAGVHELHGDHAYLQR</sequence>
<organism evidence="3 4">
    <name type="scientific">Cladophialophora chaetospira</name>
    <dbReference type="NCBI Taxonomy" id="386627"/>
    <lineage>
        <taxon>Eukaryota</taxon>
        <taxon>Fungi</taxon>
        <taxon>Dikarya</taxon>
        <taxon>Ascomycota</taxon>
        <taxon>Pezizomycotina</taxon>
        <taxon>Eurotiomycetes</taxon>
        <taxon>Chaetothyriomycetidae</taxon>
        <taxon>Chaetothyriales</taxon>
        <taxon>Herpotrichiellaceae</taxon>
        <taxon>Cladophialophora</taxon>
    </lineage>
</organism>
<evidence type="ECO:0000313" key="4">
    <source>
        <dbReference type="Proteomes" id="UP001172673"/>
    </source>
</evidence>
<protein>
    <recommendedName>
        <fullName evidence="5">Kelch repeat protein</fullName>
    </recommendedName>
</protein>
<name>A0AA38WXB7_9EURO</name>
<feature type="signal peptide" evidence="2">
    <location>
        <begin position="1"/>
        <end position="31"/>
    </location>
</feature>
<keyword evidence="1" id="KW-0472">Membrane</keyword>
<evidence type="ECO:0008006" key="5">
    <source>
        <dbReference type="Google" id="ProtNLM"/>
    </source>
</evidence>
<keyword evidence="2" id="KW-0732">Signal</keyword>
<dbReference type="EMBL" id="JAPDRK010000024">
    <property type="protein sequence ID" value="KAJ9602832.1"/>
    <property type="molecule type" value="Genomic_DNA"/>
</dbReference>
<gene>
    <name evidence="3" type="ORF">H2200_012612</name>
</gene>
<reference evidence="3" key="1">
    <citation type="submission" date="2022-10" db="EMBL/GenBank/DDBJ databases">
        <title>Culturing micro-colonial fungi from biological soil crusts in the Mojave desert and describing Neophaeococcomyces mojavensis, and introducing the new genera and species Taxawa tesnikishii.</title>
        <authorList>
            <person name="Kurbessoian T."/>
            <person name="Stajich J.E."/>
        </authorList>
    </citation>
    <scope>NUCLEOTIDE SEQUENCE</scope>
    <source>
        <strain evidence="3">TK_41</strain>
    </source>
</reference>
<comment type="caution">
    <text evidence="3">The sequence shown here is derived from an EMBL/GenBank/DDBJ whole genome shotgun (WGS) entry which is preliminary data.</text>
</comment>
<dbReference type="PANTHER" id="PTHR23244">
    <property type="entry name" value="KELCH REPEAT DOMAIN"/>
    <property type="match status" value="1"/>
</dbReference>
<dbReference type="InterPro" id="IPR011043">
    <property type="entry name" value="Gal_Oxase/kelch_b-propeller"/>
</dbReference>
<dbReference type="Proteomes" id="UP001172673">
    <property type="component" value="Unassembled WGS sequence"/>
</dbReference>
<proteinExistence type="predicted"/>
<dbReference type="AlphaFoldDB" id="A0AA38WXB7"/>